<gene>
    <name evidence="1" type="ORF">AY586_14755</name>
</gene>
<protein>
    <submittedName>
        <fullName evidence="1">Uncharacterized protein</fullName>
    </submittedName>
</protein>
<proteinExistence type="predicted"/>
<dbReference type="RefSeq" id="WP_062275946.1">
    <property type="nucleotide sequence ID" value="NZ_LSYU01000064.1"/>
</dbReference>
<comment type="caution">
    <text evidence="1">The sequence shown here is derived from an EMBL/GenBank/DDBJ whole genome shotgun (WGS) entry which is preliminary data.</text>
</comment>
<keyword evidence="2" id="KW-1185">Reference proteome</keyword>
<sequence length="63" mass="6898">MNASTPADSLSALVEQLTAAEIERLSAEQLQRLDALLYAAHARVVEARYVRAFEDLRLARAAA</sequence>
<accession>A0ABR5VFR8</accession>
<dbReference type="Proteomes" id="UP000075766">
    <property type="component" value="Unassembled WGS sequence"/>
</dbReference>
<reference evidence="1 2" key="1">
    <citation type="submission" date="2016-02" db="EMBL/GenBank/DDBJ databases">
        <title>Genome sequence of Marichromatium gracile YL-28, a purple sulfur bacterium.</title>
        <authorList>
            <person name="Zhao C."/>
            <person name="Hong X."/>
            <person name="Chen S."/>
            <person name="Yang S."/>
        </authorList>
    </citation>
    <scope>NUCLEOTIDE SEQUENCE [LARGE SCALE GENOMIC DNA]</scope>
    <source>
        <strain evidence="1 2">YL28</strain>
    </source>
</reference>
<evidence type="ECO:0000313" key="1">
    <source>
        <dbReference type="EMBL" id="KXX64205.1"/>
    </source>
</evidence>
<name>A0ABR5VFR8_MARGR</name>
<organism evidence="1 2">
    <name type="scientific">Marichromatium gracile</name>
    <name type="common">Chromatium gracile</name>
    <dbReference type="NCBI Taxonomy" id="1048"/>
    <lineage>
        <taxon>Bacteria</taxon>
        <taxon>Pseudomonadati</taxon>
        <taxon>Pseudomonadota</taxon>
        <taxon>Gammaproteobacteria</taxon>
        <taxon>Chromatiales</taxon>
        <taxon>Chromatiaceae</taxon>
        <taxon>Marichromatium</taxon>
    </lineage>
</organism>
<dbReference type="EMBL" id="LSYU01000064">
    <property type="protein sequence ID" value="KXX64205.1"/>
    <property type="molecule type" value="Genomic_DNA"/>
</dbReference>
<evidence type="ECO:0000313" key="2">
    <source>
        <dbReference type="Proteomes" id="UP000075766"/>
    </source>
</evidence>